<comment type="cofactor">
    <cofactor evidence="1">
        <name>pyridoxal 5'-phosphate</name>
        <dbReference type="ChEBI" id="CHEBI:597326"/>
    </cofactor>
</comment>
<dbReference type="AlphaFoldDB" id="A0A6J5AMA9"/>
<reference evidence="6 7" key="1">
    <citation type="submission" date="2020-04" db="EMBL/GenBank/DDBJ databases">
        <authorList>
            <person name="De Canck E."/>
        </authorList>
    </citation>
    <scope>NUCLEOTIDE SEQUENCE [LARGE SCALE GENOMIC DNA]</scope>
    <source>
        <strain evidence="6 7">LMG 27174</strain>
    </source>
</reference>
<dbReference type="InterPro" id="IPR015424">
    <property type="entry name" value="PyrdxlP-dep_Trfase"/>
</dbReference>
<evidence type="ECO:0000256" key="1">
    <source>
        <dbReference type="ARBA" id="ARBA00001933"/>
    </source>
</evidence>
<protein>
    <submittedName>
        <fullName evidence="6">Cysteine desulfurase IscS</fullName>
        <ecNumber evidence="6">2.8.1.7</ecNumber>
    </submittedName>
</protein>
<dbReference type="SUPFAM" id="SSF53383">
    <property type="entry name" value="PLP-dependent transferases"/>
    <property type="match status" value="1"/>
</dbReference>
<dbReference type="Pfam" id="PF00266">
    <property type="entry name" value="Aminotran_5"/>
    <property type="match status" value="1"/>
</dbReference>
<dbReference type="Proteomes" id="UP000494205">
    <property type="component" value="Unassembled WGS sequence"/>
</dbReference>
<name>A0A6J5AMA9_9BURK</name>
<proteinExistence type="inferred from homology"/>
<keyword evidence="6" id="KW-0808">Transferase</keyword>
<comment type="catalytic activity">
    <reaction evidence="4">
        <text>(sulfur carrier)-H + L-cysteine = (sulfur carrier)-SH + L-alanine</text>
        <dbReference type="Rhea" id="RHEA:43892"/>
        <dbReference type="Rhea" id="RHEA-COMP:14737"/>
        <dbReference type="Rhea" id="RHEA-COMP:14739"/>
        <dbReference type="ChEBI" id="CHEBI:29917"/>
        <dbReference type="ChEBI" id="CHEBI:35235"/>
        <dbReference type="ChEBI" id="CHEBI:57972"/>
        <dbReference type="ChEBI" id="CHEBI:64428"/>
        <dbReference type="EC" id="2.8.1.7"/>
    </reaction>
</comment>
<organism evidence="6 7">
    <name type="scientific">Paraburkholderia rhynchosiae</name>
    <dbReference type="NCBI Taxonomy" id="487049"/>
    <lineage>
        <taxon>Bacteria</taxon>
        <taxon>Pseudomonadati</taxon>
        <taxon>Pseudomonadota</taxon>
        <taxon>Betaproteobacteria</taxon>
        <taxon>Burkholderiales</taxon>
        <taxon>Burkholderiaceae</taxon>
        <taxon>Paraburkholderia</taxon>
    </lineage>
</organism>
<evidence type="ECO:0000256" key="2">
    <source>
        <dbReference type="ARBA" id="ARBA00006490"/>
    </source>
</evidence>
<dbReference type="PANTHER" id="PTHR11601:SF34">
    <property type="entry name" value="CYSTEINE DESULFURASE"/>
    <property type="match status" value="1"/>
</dbReference>
<dbReference type="RefSeq" id="WP_244201151.1">
    <property type="nucleotide sequence ID" value="NZ_CADIJZ010000006.1"/>
</dbReference>
<keyword evidence="3" id="KW-0663">Pyridoxal phosphate</keyword>
<gene>
    <name evidence="6" type="primary">iscS_1</name>
    <name evidence="6" type="ORF">LMG27174_02162</name>
</gene>
<evidence type="ECO:0000256" key="4">
    <source>
        <dbReference type="ARBA" id="ARBA00050776"/>
    </source>
</evidence>
<evidence type="ECO:0000313" key="6">
    <source>
        <dbReference type="EMBL" id="CAB3671132.1"/>
    </source>
</evidence>
<dbReference type="Gene3D" id="3.40.640.10">
    <property type="entry name" value="Type I PLP-dependent aspartate aminotransferase-like (Major domain)"/>
    <property type="match status" value="1"/>
</dbReference>
<dbReference type="GO" id="GO:0031071">
    <property type="term" value="F:cysteine desulfurase activity"/>
    <property type="evidence" value="ECO:0007669"/>
    <property type="project" value="UniProtKB-EC"/>
</dbReference>
<dbReference type="InterPro" id="IPR015421">
    <property type="entry name" value="PyrdxlP-dep_Trfase_major"/>
</dbReference>
<feature type="domain" description="Aminotransferase class V" evidence="5">
    <location>
        <begin position="5"/>
        <end position="96"/>
    </location>
</feature>
<dbReference type="PANTHER" id="PTHR11601">
    <property type="entry name" value="CYSTEINE DESULFURYLASE FAMILY MEMBER"/>
    <property type="match status" value="1"/>
</dbReference>
<sequence length="129" mass="13166">MLSILTDVRGNASSQHAGGQKVKGTLAAARATIARALGCKPAELIFTSGATEANHLAVCGLRAAAPEGRHRGVSSAIEHAVHLKLARALAARGGAAALGEITTAQDIEYVLAHLPPLLRPLLEEAAHSA</sequence>
<evidence type="ECO:0000259" key="5">
    <source>
        <dbReference type="Pfam" id="PF00266"/>
    </source>
</evidence>
<evidence type="ECO:0000313" key="7">
    <source>
        <dbReference type="Proteomes" id="UP000494205"/>
    </source>
</evidence>
<dbReference type="InterPro" id="IPR000192">
    <property type="entry name" value="Aminotrans_V_dom"/>
</dbReference>
<dbReference type="EMBL" id="CADIJZ010000006">
    <property type="protein sequence ID" value="CAB3671132.1"/>
    <property type="molecule type" value="Genomic_DNA"/>
</dbReference>
<comment type="similarity">
    <text evidence="2">Belongs to the class-V pyridoxal-phosphate-dependent aminotransferase family. NifS/IscS subfamily.</text>
</comment>
<dbReference type="EC" id="2.8.1.7" evidence="6"/>
<evidence type="ECO:0000256" key="3">
    <source>
        <dbReference type="ARBA" id="ARBA00022898"/>
    </source>
</evidence>
<accession>A0A6J5AMA9</accession>